<comment type="caution">
    <text evidence="2">The sequence shown here is derived from an EMBL/GenBank/DDBJ whole genome shotgun (WGS) entry which is preliminary data.</text>
</comment>
<name>A0AAP4D6T1_9PROT</name>
<dbReference type="AlphaFoldDB" id="A0AAP4D6T1"/>
<dbReference type="RefSeq" id="WP_327789216.1">
    <property type="nucleotide sequence ID" value="NZ_JARGEQ010000093.1"/>
</dbReference>
<dbReference type="SUPFAM" id="SSF51182">
    <property type="entry name" value="RmlC-like cupins"/>
    <property type="match status" value="1"/>
</dbReference>
<reference evidence="2 3" key="1">
    <citation type="submission" date="2023-03" db="EMBL/GenBank/DDBJ databases">
        <title>YIM 152171 draft genome.</title>
        <authorList>
            <person name="Yang Z."/>
        </authorList>
    </citation>
    <scope>NUCLEOTIDE SEQUENCE [LARGE SCALE GENOMIC DNA]</scope>
    <source>
        <strain evidence="2 3">YIM 152171</strain>
    </source>
</reference>
<dbReference type="CDD" id="cd06989">
    <property type="entry name" value="cupin_DRT102"/>
    <property type="match status" value="1"/>
</dbReference>
<dbReference type="Proteomes" id="UP001301140">
    <property type="component" value="Unassembled WGS sequence"/>
</dbReference>
<feature type="signal peptide" evidence="1">
    <location>
        <begin position="1"/>
        <end position="25"/>
    </location>
</feature>
<evidence type="ECO:0000313" key="3">
    <source>
        <dbReference type="Proteomes" id="UP001301140"/>
    </source>
</evidence>
<dbReference type="InterPro" id="IPR014710">
    <property type="entry name" value="RmlC-like_jellyroll"/>
</dbReference>
<evidence type="ECO:0000256" key="1">
    <source>
        <dbReference type="SAM" id="SignalP"/>
    </source>
</evidence>
<proteinExistence type="predicted"/>
<sequence length="159" mass="16644">MRTALLIPVVGVALAAAASTGPVGAMDAAKMVAPPDITWGPAPASLPPGAEAALLYGDPAKDGMFALRLKLPAGYLIPPHTHPRPEVVTVISGTFRLGMGETADERKAEALPAGSFFAFEPDMAHYAFAEGETVVQITTNGPWGITYVNPKDDPRKKTH</sequence>
<evidence type="ECO:0000313" key="2">
    <source>
        <dbReference type="EMBL" id="MDF1586796.1"/>
    </source>
</evidence>
<dbReference type="InterPro" id="IPR011051">
    <property type="entry name" value="RmlC_Cupin_sf"/>
</dbReference>
<feature type="chain" id="PRO_5042969276" evidence="1">
    <location>
        <begin position="26"/>
        <end position="159"/>
    </location>
</feature>
<keyword evidence="1" id="KW-0732">Signal</keyword>
<keyword evidence="3" id="KW-1185">Reference proteome</keyword>
<dbReference type="InterPro" id="IPR028013">
    <property type="entry name" value="DUF4437"/>
</dbReference>
<accession>A0AAP4D6T1</accession>
<organism evidence="2 3">
    <name type="scientific">Marinimicrococcus flavescens</name>
    <dbReference type="NCBI Taxonomy" id="3031815"/>
    <lineage>
        <taxon>Bacteria</taxon>
        <taxon>Pseudomonadati</taxon>
        <taxon>Pseudomonadota</taxon>
        <taxon>Alphaproteobacteria</taxon>
        <taxon>Geminicoccales</taxon>
        <taxon>Geminicoccaceae</taxon>
        <taxon>Marinimicrococcus</taxon>
    </lineage>
</organism>
<protein>
    <submittedName>
        <fullName evidence="2">Cupin domain-containing protein</fullName>
    </submittedName>
</protein>
<dbReference type="Gene3D" id="2.60.120.10">
    <property type="entry name" value="Jelly Rolls"/>
    <property type="match status" value="1"/>
</dbReference>
<dbReference type="Pfam" id="PF14499">
    <property type="entry name" value="DUF4437"/>
    <property type="match status" value="1"/>
</dbReference>
<gene>
    <name evidence="2" type="ORF">PZ740_10425</name>
</gene>
<dbReference type="EMBL" id="JARGEQ010000093">
    <property type="protein sequence ID" value="MDF1586796.1"/>
    <property type="molecule type" value="Genomic_DNA"/>
</dbReference>